<dbReference type="PANTHER" id="PTHR43101">
    <property type="entry name" value="BETA-FRUCTOSIDASE"/>
    <property type="match status" value="1"/>
</dbReference>
<dbReference type="RefSeq" id="WP_100509815.1">
    <property type="nucleotide sequence ID" value="NZ_PEBI01000001.1"/>
</dbReference>
<evidence type="ECO:0000256" key="7">
    <source>
        <dbReference type="ARBA" id="ARBA00033367"/>
    </source>
</evidence>
<dbReference type="InterPro" id="IPR006232">
    <property type="entry name" value="Suc6P_hydrolase"/>
</dbReference>
<dbReference type="Gene3D" id="2.60.120.560">
    <property type="entry name" value="Exo-inulinase, domain 1"/>
    <property type="match status" value="1"/>
</dbReference>
<accession>A0A2M9HA43</accession>
<evidence type="ECO:0000259" key="10">
    <source>
        <dbReference type="Pfam" id="PF00251"/>
    </source>
</evidence>
<dbReference type="GO" id="GO:0004564">
    <property type="term" value="F:beta-fructofuranosidase activity"/>
    <property type="evidence" value="ECO:0007669"/>
    <property type="project" value="UniProtKB-EC"/>
</dbReference>
<dbReference type="SUPFAM" id="SSF75005">
    <property type="entry name" value="Arabinanase/levansucrase/invertase"/>
    <property type="match status" value="1"/>
</dbReference>
<keyword evidence="9" id="KW-0963">Cytoplasm</keyword>
<keyword evidence="6 8" id="KW-0326">Glycosidase</keyword>
<gene>
    <name evidence="12" type="ORF">CS006_00250</name>
</gene>
<dbReference type="Gene3D" id="2.115.10.20">
    <property type="entry name" value="Glycosyl hydrolase domain, family 43"/>
    <property type="match status" value="1"/>
</dbReference>
<dbReference type="Pfam" id="PF00251">
    <property type="entry name" value="Glyco_hydro_32N"/>
    <property type="match status" value="1"/>
</dbReference>
<dbReference type="NCBIfam" id="TIGR01322">
    <property type="entry name" value="scrB_fam"/>
    <property type="match status" value="1"/>
</dbReference>
<organism evidence="12 13">
    <name type="scientific">Bifidobacterium primatium</name>
    <dbReference type="NCBI Taxonomy" id="2045438"/>
    <lineage>
        <taxon>Bacteria</taxon>
        <taxon>Bacillati</taxon>
        <taxon>Actinomycetota</taxon>
        <taxon>Actinomycetes</taxon>
        <taxon>Bifidobacteriales</taxon>
        <taxon>Bifidobacteriaceae</taxon>
        <taxon>Bifidobacterium</taxon>
    </lineage>
</organism>
<evidence type="ECO:0000313" key="13">
    <source>
        <dbReference type="Proteomes" id="UP000229095"/>
    </source>
</evidence>
<feature type="domain" description="Glycosyl hydrolase family 32 N-terminal" evidence="10">
    <location>
        <begin position="39"/>
        <end position="339"/>
    </location>
</feature>
<protein>
    <recommendedName>
        <fullName evidence="4 8">Sucrose-6-phosphate hydrolase</fullName>
        <ecNumber evidence="3 8">3.2.1.26</ecNumber>
    </recommendedName>
    <alternativeName>
        <fullName evidence="7 9">Invertase</fullName>
    </alternativeName>
</protein>
<evidence type="ECO:0000256" key="1">
    <source>
        <dbReference type="ARBA" id="ARBA00004914"/>
    </source>
</evidence>
<dbReference type="CDD" id="cd08996">
    <property type="entry name" value="GH32_FFase"/>
    <property type="match status" value="1"/>
</dbReference>
<dbReference type="InterPro" id="IPR013320">
    <property type="entry name" value="ConA-like_dom_sf"/>
</dbReference>
<evidence type="ECO:0000256" key="9">
    <source>
        <dbReference type="RuleBase" id="RU365015"/>
    </source>
</evidence>
<name>A0A2M9HA43_9BIFI</name>
<comment type="function">
    <text evidence="9">Enables the bacterium to metabolize sucrose as a sole carbon source.</text>
</comment>
<evidence type="ECO:0000256" key="5">
    <source>
        <dbReference type="ARBA" id="ARBA00022801"/>
    </source>
</evidence>
<dbReference type="AlphaFoldDB" id="A0A2M9HA43"/>
<dbReference type="UniPathway" id="UPA00238"/>
<feature type="domain" description="Glycosyl hydrolase family 32 C-terminal" evidence="11">
    <location>
        <begin position="350"/>
        <end position="498"/>
    </location>
</feature>
<dbReference type="InterPro" id="IPR051214">
    <property type="entry name" value="GH32_Enzymes"/>
</dbReference>
<sequence>MTNSINNEFVSHASALDRAQAGVADLARSRNDRWYPRFHIASDGGWINSPNGFCFFRGRWHVFYQLNPFDTQWGTMHCGHVSSEDLVTWRREPIALAPSLEADRDGIYSGSAVVGDDGRLWLFYTGHRWANGVDPSGGNFEVQCAAVSDDGVHFEKIGMVIDNVDGFNHFRDPKVWKQDGLWYMVFGMSTKNRRGQVLLYVSEDMLIWHFHSILYRHPNPGVFMLESLDFFPLRDKEGNEHWVLSFSALGERPNGFANRNPHTASYVIGSWAPGEEFAPRTEFRMWDWGHNFYAPQTVRADDGRTLQYGWMSPFTPARPNQGDGWCGQLSIPREISLDSYGCIRINPARELTRLRTDTIDFGAVHLDANETTTVMADCDAVEIEMEIDINESTAEFGGLKVHSTKDNAHSSVFYDAQTHRILIDRHANARGDRGYRAAPFTSNTLKLRVFVDRASIEVFINDGEQAMSSYSFPSEGPRAIELSAESGTLEIPTLRVHHLSPIGL</sequence>
<comment type="subcellular location">
    <subcellularLocation>
        <location evidence="9">Cytoplasm</location>
    </subcellularLocation>
</comment>
<dbReference type="Pfam" id="PF08244">
    <property type="entry name" value="Glyco_hydro_32C"/>
    <property type="match status" value="1"/>
</dbReference>
<dbReference type="EC" id="3.2.1.26" evidence="3 8"/>
<evidence type="ECO:0000256" key="2">
    <source>
        <dbReference type="ARBA" id="ARBA00009902"/>
    </source>
</evidence>
<dbReference type="InterPro" id="IPR013189">
    <property type="entry name" value="Glyco_hydro_32_C"/>
</dbReference>
<comment type="similarity">
    <text evidence="2 8">Belongs to the glycosyl hydrolase 32 family.</text>
</comment>
<reference evidence="12 13" key="1">
    <citation type="submission" date="2017-10" db="EMBL/GenBank/DDBJ databases">
        <title>Draft genome sequences of strains TRE 1, TRE 9, TRE H and TRI 7, isolated from tamarins, belonging to four potential novel Bifidobacterium species.</title>
        <authorList>
            <person name="Mattarelli P."/>
            <person name="Modesto M."/>
            <person name="Puglisi E."/>
            <person name="Morelli L."/>
            <person name="Spezio C."/>
            <person name="Bonetti A."/>
            <person name="Sandri C."/>
        </authorList>
    </citation>
    <scope>NUCLEOTIDE SEQUENCE [LARGE SCALE GENOMIC DNA]</scope>
    <source>
        <strain evidence="13">TRE1</strain>
    </source>
</reference>
<evidence type="ECO:0000256" key="4">
    <source>
        <dbReference type="ARBA" id="ARBA00019623"/>
    </source>
</evidence>
<evidence type="ECO:0000259" key="11">
    <source>
        <dbReference type="Pfam" id="PF08244"/>
    </source>
</evidence>
<comment type="caution">
    <text evidence="12">The sequence shown here is derived from an EMBL/GenBank/DDBJ whole genome shotgun (WGS) entry which is preliminary data.</text>
</comment>
<comment type="catalytic activity">
    <reaction evidence="8">
        <text>Hydrolysis of terminal non-reducing beta-D-fructofuranoside residues in beta-D-fructofuranosides.</text>
        <dbReference type="EC" id="3.2.1.26"/>
    </reaction>
</comment>
<evidence type="ECO:0000313" key="12">
    <source>
        <dbReference type="EMBL" id="PJM73667.1"/>
    </source>
</evidence>
<evidence type="ECO:0000256" key="6">
    <source>
        <dbReference type="ARBA" id="ARBA00023295"/>
    </source>
</evidence>
<dbReference type="InterPro" id="IPR001362">
    <property type="entry name" value="Glyco_hydro_32"/>
</dbReference>
<proteinExistence type="inferred from homology"/>
<evidence type="ECO:0000256" key="8">
    <source>
        <dbReference type="RuleBase" id="RU362110"/>
    </source>
</evidence>
<dbReference type="GO" id="GO:0005737">
    <property type="term" value="C:cytoplasm"/>
    <property type="evidence" value="ECO:0007669"/>
    <property type="project" value="UniProtKB-SubCell"/>
</dbReference>
<dbReference type="PANTHER" id="PTHR43101:SF1">
    <property type="entry name" value="BETA-FRUCTOSIDASE"/>
    <property type="match status" value="1"/>
</dbReference>
<dbReference type="InterPro" id="IPR023296">
    <property type="entry name" value="Glyco_hydro_beta-prop_sf"/>
</dbReference>
<dbReference type="Proteomes" id="UP000229095">
    <property type="component" value="Unassembled WGS sequence"/>
</dbReference>
<dbReference type="SUPFAM" id="SSF49899">
    <property type="entry name" value="Concanavalin A-like lectins/glucanases"/>
    <property type="match status" value="1"/>
</dbReference>
<keyword evidence="13" id="KW-1185">Reference proteome</keyword>
<dbReference type="GO" id="GO:0005985">
    <property type="term" value="P:sucrose metabolic process"/>
    <property type="evidence" value="ECO:0007669"/>
    <property type="project" value="UniProtKB-UniPathway"/>
</dbReference>
<dbReference type="InterPro" id="IPR013148">
    <property type="entry name" value="Glyco_hydro_32_N"/>
</dbReference>
<dbReference type="OrthoDB" id="9776657at2"/>
<keyword evidence="5 8" id="KW-0378">Hydrolase</keyword>
<dbReference type="EMBL" id="PEBI01000001">
    <property type="protein sequence ID" value="PJM73667.1"/>
    <property type="molecule type" value="Genomic_DNA"/>
</dbReference>
<dbReference type="SMART" id="SM00640">
    <property type="entry name" value="Glyco_32"/>
    <property type="match status" value="1"/>
</dbReference>
<keyword evidence="9" id="KW-0119">Carbohydrate metabolism</keyword>
<comment type="pathway">
    <text evidence="1 9">Glycan biosynthesis; sucrose metabolism.</text>
</comment>
<evidence type="ECO:0000256" key="3">
    <source>
        <dbReference type="ARBA" id="ARBA00012758"/>
    </source>
</evidence>